<gene>
    <name evidence="16" type="ORF">HNR48_002049</name>
</gene>
<evidence type="ECO:0000256" key="5">
    <source>
        <dbReference type="ARBA" id="ARBA00022692"/>
    </source>
</evidence>
<dbReference type="AlphaFoldDB" id="A0A7X0MX77"/>
<keyword evidence="16" id="KW-0675">Receptor</keyword>
<dbReference type="InterPro" id="IPR012910">
    <property type="entry name" value="Plug_dom"/>
</dbReference>
<proteinExistence type="inferred from homology"/>
<dbReference type="InterPro" id="IPR000531">
    <property type="entry name" value="Beta-barrel_TonB"/>
</dbReference>
<evidence type="ECO:0000256" key="7">
    <source>
        <dbReference type="ARBA" id="ARBA00023065"/>
    </source>
</evidence>
<organism evidence="16 17">
    <name type="scientific">Pseudoteredinibacter isoporae</name>
    <dbReference type="NCBI Taxonomy" id="570281"/>
    <lineage>
        <taxon>Bacteria</taxon>
        <taxon>Pseudomonadati</taxon>
        <taxon>Pseudomonadota</taxon>
        <taxon>Gammaproteobacteria</taxon>
        <taxon>Cellvibrionales</taxon>
        <taxon>Cellvibrionaceae</taxon>
        <taxon>Pseudoteredinibacter</taxon>
    </lineage>
</organism>
<keyword evidence="7" id="KW-0406">Ion transport</keyword>
<dbReference type="PANTHER" id="PTHR32552">
    <property type="entry name" value="FERRICHROME IRON RECEPTOR-RELATED"/>
    <property type="match status" value="1"/>
</dbReference>
<keyword evidence="2 11" id="KW-0813">Transport</keyword>
<feature type="domain" description="TonB-dependent receptor plug" evidence="15">
    <location>
        <begin position="57"/>
        <end position="162"/>
    </location>
</feature>
<evidence type="ECO:0000259" key="15">
    <source>
        <dbReference type="Pfam" id="PF07715"/>
    </source>
</evidence>
<evidence type="ECO:0000259" key="14">
    <source>
        <dbReference type="Pfam" id="PF00593"/>
    </source>
</evidence>
<evidence type="ECO:0000313" key="16">
    <source>
        <dbReference type="EMBL" id="MBB6521764.1"/>
    </source>
</evidence>
<accession>A0A7X0MX77</accession>
<evidence type="ECO:0000256" key="6">
    <source>
        <dbReference type="ARBA" id="ARBA00023004"/>
    </source>
</evidence>
<comment type="similarity">
    <text evidence="11 12">Belongs to the TonB-dependent receptor family.</text>
</comment>
<keyword evidence="17" id="KW-1185">Reference proteome</keyword>
<keyword evidence="6" id="KW-0408">Iron</keyword>
<sequence>MPKNYPPFKYTPTNTRLRKSSLLALSIAAIVSTGQNHAQELALEEVIVTAQKRSQSLQDVPISVNAVSGDKLESAGIENLQDLSSYVPNLKVVEGGLVPQLFVRGIGSGGNQGFEQSVATYSDGVFYGRSLQSRSAFMDIERVEVLRGPQSILFGKNSIAGAISLISAKPTDELEGYIGAKYAPEFSDLEVNGAISGPLSDSLRGRLAFRTRDDDGWMQNGLTGQDQPQLEEAAVRGTLEWDASDNLTASLKIEHSKMDRNGRARQVITPGFYAVNPFIPALNDDNRIDDTLWGDGASVLDFESNNYVLKVDYESDLGTWTSITAYSDYDYSELDYDGDTTEFRLNSLDMREEYEQFSQEIRLVSPGGDTVDYIVGAYYQSSEQHYLEEASIYVNDFAPNLGLGTNLKLDRPFTQKSDLWALFAQLTWNISEELRVSLGLRYGDEDKEGRRQQTTRTLDPLGGGLIPAGTPVFQTPALAALARGLSAGFRIVDHTLEKSRDESVLSPSINIQYDISDDTMIYASYSSGYKSGGFDARGINGATSTNNPFNYSPISLGGDNFEFDEEEADTFEIGAKSSLLDGAAEINAAIFYTEYDQLQASIFDGTFGFNVLNAGQATVQGVELDGRWRAHENLMFSSSMAYLDFEWKEFDEAPCPGVGNQTPSSSGVNCDFSGLENNQTPEWTWNLSMDYFYAINDQLGLNFIVDAQFKDNYYTSGNLDARQEQGGATLYNARISLSPDDDNWQLAISGKNLTDKRIQSYGADISLSKGFGRVPAGGVSTETLRPRTVALEAIYRF</sequence>
<dbReference type="InterPro" id="IPR036942">
    <property type="entry name" value="Beta-barrel_TonB_sf"/>
</dbReference>
<dbReference type="Pfam" id="PF07715">
    <property type="entry name" value="Plug"/>
    <property type="match status" value="1"/>
</dbReference>
<keyword evidence="4" id="KW-0410">Iron transport</keyword>
<reference evidence="16 17" key="1">
    <citation type="submission" date="2020-08" db="EMBL/GenBank/DDBJ databases">
        <title>Genomic Encyclopedia of Type Strains, Phase IV (KMG-IV): sequencing the most valuable type-strain genomes for metagenomic binning, comparative biology and taxonomic classification.</title>
        <authorList>
            <person name="Goeker M."/>
        </authorList>
    </citation>
    <scope>NUCLEOTIDE SEQUENCE [LARGE SCALE GENOMIC DNA]</scope>
    <source>
        <strain evidence="16 17">DSM 22368</strain>
    </source>
</reference>
<keyword evidence="3 11" id="KW-1134">Transmembrane beta strand</keyword>
<evidence type="ECO:0000256" key="12">
    <source>
        <dbReference type="RuleBase" id="RU003357"/>
    </source>
</evidence>
<evidence type="ECO:0000256" key="8">
    <source>
        <dbReference type="ARBA" id="ARBA00023077"/>
    </source>
</evidence>
<keyword evidence="9 11" id="KW-0472">Membrane</keyword>
<feature type="domain" description="TonB-dependent receptor-like beta-barrel" evidence="14">
    <location>
        <begin position="260"/>
        <end position="753"/>
    </location>
</feature>
<feature type="chain" id="PRO_5030802495" evidence="13">
    <location>
        <begin position="39"/>
        <end position="797"/>
    </location>
</feature>
<dbReference type="Pfam" id="PF00593">
    <property type="entry name" value="TonB_dep_Rec_b-barrel"/>
    <property type="match status" value="1"/>
</dbReference>
<dbReference type="GO" id="GO:0006826">
    <property type="term" value="P:iron ion transport"/>
    <property type="evidence" value="ECO:0007669"/>
    <property type="project" value="UniProtKB-KW"/>
</dbReference>
<dbReference type="CDD" id="cd01347">
    <property type="entry name" value="ligand_gated_channel"/>
    <property type="match status" value="1"/>
</dbReference>
<dbReference type="SUPFAM" id="SSF56935">
    <property type="entry name" value="Porins"/>
    <property type="match status" value="1"/>
</dbReference>
<keyword evidence="8 12" id="KW-0798">TonB box</keyword>
<evidence type="ECO:0000256" key="2">
    <source>
        <dbReference type="ARBA" id="ARBA00022448"/>
    </source>
</evidence>
<evidence type="ECO:0000256" key="10">
    <source>
        <dbReference type="ARBA" id="ARBA00023237"/>
    </source>
</evidence>
<evidence type="ECO:0000256" key="4">
    <source>
        <dbReference type="ARBA" id="ARBA00022496"/>
    </source>
</evidence>
<comment type="caution">
    <text evidence="16">The sequence shown here is derived from an EMBL/GenBank/DDBJ whole genome shotgun (WGS) entry which is preliminary data.</text>
</comment>
<keyword evidence="10 11" id="KW-0998">Cell outer membrane</keyword>
<dbReference type="PANTHER" id="PTHR32552:SF81">
    <property type="entry name" value="TONB-DEPENDENT OUTER MEMBRANE RECEPTOR"/>
    <property type="match status" value="1"/>
</dbReference>
<evidence type="ECO:0000256" key="3">
    <source>
        <dbReference type="ARBA" id="ARBA00022452"/>
    </source>
</evidence>
<keyword evidence="13" id="KW-0732">Signal</keyword>
<dbReference type="GO" id="GO:0009279">
    <property type="term" value="C:cell outer membrane"/>
    <property type="evidence" value="ECO:0007669"/>
    <property type="project" value="UniProtKB-SubCell"/>
</dbReference>
<dbReference type="PROSITE" id="PS52016">
    <property type="entry name" value="TONB_DEPENDENT_REC_3"/>
    <property type="match status" value="1"/>
</dbReference>
<protein>
    <submittedName>
        <fullName evidence="16">Outer membrane receptor protein involved in Fe transport</fullName>
    </submittedName>
</protein>
<evidence type="ECO:0000256" key="9">
    <source>
        <dbReference type="ARBA" id="ARBA00023136"/>
    </source>
</evidence>
<comment type="subcellular location">
    <subcellularLocation>
        <location evidence="1 11">Cell outer membrane</location>
        <topology evidence="1 11">Multi-pass membrane protein</topology>
    </subcellularLocation>
</comment>
<evidence type="ECO:0000256" key="1">
    <source>
        <dbReference type="ARBA" id="ARBA00004571"/>
    </source>
</evidence>
<dbReference type="Proteomes" id="UP000528457">
    <property type="component" value="Unassembled WGS sequence"/>
</dbReference>
<evidence type="ECO:0000256" key="13">
    <source>
        <dbReference type="SAM" id="SignalP"/>
    </source>
</evidence>
<dbReference type="InParanoid" id="A0A7X0MX77"/>
<evidence type="ECO:0000256" key="11">
    <source>
        <dbReference type="PROSITE-ProRule" id="PRU01360"/>
    </source>
</evidence>
<evidence type="ECO:0000313" key="17">
    <source>
        <dbReference type="Proteomes" id="UP000528457"/>
    </source>
</evidence>
<name>A0A7X0MX77_9GAMM</name>
<feature type="signal peptide" evidence="13">
    <location>
        <begin position="1"/>
        <end position="38"/>
    </location>
</feature>
<dbReference type="EMBL" id="JACHHT010000002">
    <property type="protein sequence ID" value="MBB6521764.1"/>
    <property type="molecule type" value="Genomic_DNA"/>
</dbReference>
<dbReference type="Gene3D" id="2.40.170.20">
    <property type="entry name" value="TonB-dependent receptor, beta-barrel domain"/>
    <property type="match status" value="1"/>
</dbReference>
<keyword evidence="5 11" id="KW-0812">Transmembrane</keyword>
<dbReference type="RefSeq" id="WP_166844579.1">
    <property type="nucleotide sequence ID" value="NZ_JAAONY010000002.1"/>
</dbReference>
<dbReference type="InterPro" id="IPR039426">
    <property type="entry name" value="TonB-dep_rcpt-like"/>
</dbReference>